<gene>
    <name evidence="5" type="ORF">ACFPEL_19790</name>
</gene>
<organism evidence="5 6">
    <name type="scientific">Actinomycetospora chibensis</name>
    <dbReference type="NCBI Taxonomy" id="663606"/>
    <lineage>
        <taxon>Bacteria</taxon>
        <taxon>Bacillati</taxon>
        <taxon>Actinomycetota</taxon>
        <taxon>Actinomycetes</taxon>
        <taxon>Pseudonocardiales</taxon>
        <taxon>Pseudonocardiaceae</taxon>
        <taxon>Actinomycetospora</taxon>
    </lineage>
</organism>
<evidence type="ECO:0000256" key="3">
    <source>
        <dbReference type="ARBA" id="ARBA00022723"/>
    </source>
</evidence>
<dbReference type="Pfam" id="PF01152">
    <property type="entry name" value="Bac_globin"/>
    <property type="match status" value="1"/>
</dbReference>
<accession>A0ABV9RQH5</accession>
<dbReference type="CDD" id="cd00454">
    <property type="entry name" value="TrHb1_N"/>
    <property type="match status" value="1"/>
</dbReference>
<evidence type="ECO:0000256" key="4">
    <source>
        <dbReference type="ARBA" id="ARBA00023004"/>
    </source>
</evidence>
<keyword evidence="6" id="KW-1185">Reference proteome</keyword>
<keyword evidence="3" id="KW-0479">Metal-binding</keyword>
<sequence>MAEQTLFERLGGVYGISGAVDVLVDRLFENAAVNANPAVHAHHGVAANAPGYKFLVTAWSIEATGGPKCYVGEDMVKAHDDLAIDEAGFDAVAMEIAATLNFLGVPAAEHREFMDIIESYRSQVVQATAA</sequence>
<evidence type="ECO:0000313" key="6">
    <source>
        <dbReference type="Proteomes" id="UP001595909"/>
    </source>
</evidence>
<dbReference type="Proteomes" id="UP001595909">
    <property type="component" value="Unassembled WGS sequence"/>
</dbReference>
<name>A0ABV9RQH5_9PSEU</name>
<proteinExistence type="predicted"/>
<dbReference type="EMBL" id="JBHSIM010000041">
    <property type="protein sequence ID" value="MFC4834665.1"/>
    <property type="molecule type" value="Genomic_DNA"/>
</dbReference>
<evidence type="ECO:0000256" key="1">
    <source>
        <dbReference type="ARBA" id="ARBA00022448"/>
    </source>
</evidence>
<keyword evidence="1" id="KW-0813">Transport</keyword>
<reference evidence="6" key="1">
    <citation type="journal article" date="2019" name="Int. J. Syst. Evol. Microbiol.">
        <title>The Global Catalogue of Microorganisms (GCM) 10K type strain sequencing project: providing services to taxonomists for standard genome sequencing and annotation.</title>
        <authorList>
            <consortium name="The Broad Institute Genomics Platform"/>
            <consortium name="The Broad Institute Genome Sequencing Center for Infectious Disease"/>
            <person name="Wu L."/>
            <person name="Ma J."/>
        </authorList>
    </citation>
    <scope>NUCLEOTIDE SEQUENCE [LARGE SCALE GENOMIC DNA]</scope>
    <source>
        <strain evidence="6">CCUG 50347</strain>
    </source>
</reference>
<dbReference type="Gene3D" id="1.10.490.10">
    <property type="entry name" value="Globins"/>
    <property type="match status" value="1"/>
</dbReference>
<keyword evidence="4" id="KW-0408">Iron</keyword>
<dbReference type="RefSeq" id="WP_274191313.1">
    <property type="nucleotide sequence ID" value="NZ_BAABHN010000041.1"/>
</dbReference>
<evidence type="ECO:0000313" key="5">
    <source>
        <dbReference type="EMBL" id="MFC4834665.1"/>
    </source>
</evidence>
<comment type="caution">
    <text evidence="5">The sequence shown here is derived from an EMBL/GenBank/DDBJ whole genome shotgun (WGS) entry which is preliminary data.</text>
</comment>
<dbReference type="InterPro" id="IPR009050">
    <property type="entry name" value="Globin-like_sf"/>
</dbReference>
<protein>
    <submittedName>
        <fullName evidence="5">Group 1 truncated hemoglobin</fullName>
    </submittedName>
</protein>
<evidence type="ECO:0000256" key="2">
    <source>
        <dbReference type="ARBA" id="ARBA00022617"/>
    </source>
</evidence>
<keyword evidence="2" id="KW-0349">Heme</keyword>
<dbReference type="InterPro" id="IPR001486">
    <property type="entry name" value="Hemoglobin_trunc"/>
</dbReference>
<dbReference type="SUPFAM" id="SSF46458">
    <property type="entry name" value="Globin-like"/>
    <property type="match status" value="1"/>
</dbReference>
<dbReference type="InterPro" id="IPR012292">
    <property type="entry name" value="Globin/Proto"/>
</dbReference>